<keyword evidence="4" id="KW-0255">Endonuclease</keyword>
<dbReference type="SUPFAM" id="SSF56219">
    <property type="entry name" value="DNase I-like"/>
    <property type="match status" value="1"/>
</dbReference>
<name>A0ABZ1ZHQ5_STRAQ</name>
<feature type="transmembrane region" description="Helical" evidence="2">
    <location>
        <begin position="77"/>
        <end position="96"/>
    </location>
</feature>
<organism evidence="4 5">
    <name type="scientific">Streptomyces anulatus</name>
    <name type="common">Streptomyces chrysomallus</name>
    <dbReference type="NCBI Taxonomy" id="1892"/>
    <lineage>
        <taxon>Bacteria</taxon>
        <taxon>Bacillati</taxon>
        <taxon>Actinomycetota</taxon>
        <taxon>Actinomycetes</taxon>
        <taxon>Kitasatosporales</taxon>
        <taxon>Streptomycetaceae</taxon>
        <taxon>Streptomyces</taxon>
    </lineage>
</organism>
<proteinExistence type="predicted"/>
<accession>A0ABZ1ZHQ5</accession>
<dbReference type="InterPro" id="IPR005135">
    <property type="entry name" value="Endo/exonuclease/phosphatase"/>
</dbReference>
<evidence type="ECO:0000313" key="5">
    <source>
        <dbReference type="Proteomes" id="UP001431926"/>
    </source>
</evidence>
<dbReference type="EMBL" id="CP109491">
    <property type="protein sequence ID" value="WUX36992.1"/>
    <property type="molecule type" value="Genomic_DNA"/>
</dbReference>
<keyword evidence="4" id="KW-0540">Nuclease</keyword>
<dbReference type="RefSeq" id="WP_329355841.1">
    <property type="nucleotide sequence ID" value="NZ_CP109490.1"/>
</dbReference>
<keyword evidence="2" id="KW-0472">Membrane</keyword>
<keyword evidence="2" id="KW-1133">Transmembrane helix</keyword>
<evidence type="ECO:0000313" key="4">
    <source>
        <dbReference type="EMBL" id="WUX36992.1"/>
    </source>
</evidence>
<protein>
    <submittedName>
        <fullName evidence="4">Endonuclease/exonuclease/phosphatase family protein</fullName>
    </submittedName>
</protein>
<feature type="region of interest" description="Disordered" evidence="1">
    <location>
        <begin position="1"/>
        <end position="38"/>
    </location>
</feature>
<evidence type="ECO:0000256" key="1">
    <source>
        <dbReference type="SAM" id="MobiDB-lite"/>
    </source>
</evidence>
<dbReference type="GO" id="GO:0004519">
    <property type="term" value="F:endonuclease activity"/>
    <property type="evidence" value="ECO:0007669"/>
    <property type="project" value="UniProtKB-KW"/>
</dbReference>
<sequence length="399" mass="43707">MTGTLTAGGPADRPGAVDPDVPDAVPDTAPHAPGETAAPPRRWPGRLLLAVAVVWALFVAARALLSGRWWAWNGLGLAPPVLHLLVPLALLIPAALIRHGRRAALGVVLLSLLLGSWQTGLHPGALLRGTPSVPPDALKVVSWNTFFWDQDSDTDAFYAYLRSRSADVYLLQEYQNARGDEPAPIDDLARLRKEFPGFHIATEGEFLTLSRFPITSVRALRPDGLAPPDTSWADYWNIRVLRTDIDVDGRPLSLYNTHLPDLLNVDRNPLTPAYHRSVRQLSERRDRHFEALREDLDANGHPVVLAGDLNVLPGTGDLRWFDGLRDAADAGDSVYPATFPVSGPALWRLDWAFVSPRIDLHRQSVQDPPATLSTHRLIDLRLSLPAPGASAPATEKDRS</sequence>
<dbReference type="Proteomes" id="UP001431926">
    <property type="component" value="Chromosome"/>
</dbReference>
<reference evidence="4" key="1">
    <citation type="submission" date="2022-10" db="EMBL/GenBank/DDBJ databases">
        <title>The complete genomes of actinobacterial strains from the NBC collection.</title>
        <authorList>
            <person name="Joergensen T.S."/>
            <person name="Alvarez Arevalo M."/>
            <person name="Sterndorff E.B."/>
            <person name="Faurdal D."/>
            <person name="Vuksanovic O."/>
            <person name="Mourched A.-S."/>
            <person name="Charusanti P."/>
            <person name="Shaw S."/>
            <person name="Blin K."/>
            <person name="Weber T."/>
        </authorList>
    </citation>
    <scope>NUCLEOTIDE SEQUENCE</scope>
    <source>
        <strain evidence="4">NBC_01436</strain>
    </source>
</reference>
<evidence type="ECO:0000256" key="2">
    <source>
        <dbReference type="SAM" id="Phobius"/>
    </source>
</evidence>
<dbReference type="InterPro" id="IPR036691">
    <property type="entry name" value="Endo/exonu/phosph_ase_sf"/>
</dbReference>
<feature type="transmembrane region" description="Helical" evidence="2">
    <location>
        <begin position="47"/>
        <end position="65"/>
    </location>
</feature>
<feature type="transmembrane region" description="Helical" evidence="2">
    <location>
        <begin position="103"/>
        <end position="121"/>
    </location>
</feature>
<feature type="domain" description="Endonuclease/exonuclease/phosphatase" evidence="3">
    <location>
        <begin position="141"/>
        <end position="370"/>
    </location>
</feature>
<feature type="compositionally biased region" description="Low complexity" evidence="1">
    <location>
        <begin position="7"/>
        <end position="33"/>
    </location>
</feature>
<evidence type="ECO:0000259" key="3">
    <source>
        <dbReference type="Pfam" id="PF03372"/>
    </source>
</evidence>
<keyword evidence="5" id="KW-1185">Reference proteome</keyword>
<dbReference type="Gene3D" id="3.60.10.10">
    <property type="entry name" value="Endonuclease/exonuclease/phosphatase"/>
    <property type="match status" value="1"/>
</dbReference>
<gene>
    <name evidence="4" type="ORF">OG367_12445</name>
</gene>
<keyword evidence="4" id="KW-0378">Hydrolase</keyword>
<keyword evidence="2" id="KW-0812">Transmembrane</keyword>
<dbReference type="Pfam" id="PF03372">
    <property type="entry name" value="Exo_endo_phos"/>
    <property type="match status" value="1"/>
</dbReference>